<dbReference type="RefSeq" id="WP_196291053.1">
    <property type="nucleotide sequence ID" value="NZ_JADQDM010000001.1"/>
</dbReference>
<proteinExistence type="predicted"/>
<organism evidence="1 2">
    <name type="scientific">Hymenobacter ruricola</name>
    <dbReference type="NCBI Taxonomy" id="2791023"/>
    <lineage>
        <taxon>Bacteria</taxon>
        <taxon>Pseudomonadati</taxon>
        <taxon>Bacteroidota</taxon>
        <taxon>Cytophagia</taxon>
        <taxon>Cytophagales</taxon>
        <taxon>Hymenobacteraceae</taxon>
        <taxon>Hymenobacter</taxon>
    </lineage>
</organism>
<accession>A0ABS0HXZ8</accession>
<dbReference type="EMBL" id="JADQDM010000001">
    <property type="protein sequence ID" value="MBF9219581.1"/>
    <property type="molecule type" value="Genomic_DNA"/>
</dbReference>
<keyword evidence="2" id="KW-1185">Reference proteome</keyword>
<gene>
    <name evidence="1" type="ORF">I2H31_00580</name>
</gene>
<protein>
    <submittedName>
        <fullName evidence="1">Uncharacterized protein</fullName>
    </submittedName>
</protein>
<comment type="caution">
    <text evidence="1">The sequence shown here is derived from an EMBL/GenBank/DDBJ whole genome shotgun (WGS) entry which is preliminary data.</text>
</comment>
<dbReference type="Proteomes" id="UP000618931">
    <property type="component" value="Unassembled WGS sequence"/>
</dbReference>
<sequence length="123" mass="12695">MAQARIPIPGATDPLGTLTLTAAVAQGIAGKGPDSLIVGELASEVQAANAKIPAALAAHHEAKKLQLQLEKLYEIRDAAVAECVPLNQRASKALQGNLGKGRLREMGDYGFTVNDSAPAAKKA</sequence>
<evidence type="ECO:0000313" key="1">
    <source>
        <dbReference type="EMBL" id="MBF9219581.1"/>
    </source>
</evidence>
<name>A0ABS0HXZ8_9BACT</name>
<evidence type="ECO:0000313" key="2">
    <source>
        <dbReference type="Proteomes" id="UP000618931"/>
    </source>
</evidence>
<reference evidence="1 2" key="1">
    <citation type="submission" date="2020-11" db="EMBL/GenBank/DDBJ databases">
        <authorList>
            <person name="Kim M.K."/>
        </authorList>
    </citation>
    <scope>NUCLEOTIDE SEQUENCE [LARGE SCALE GENOMIC DNA]</scope>
    <source>
        <strain evidence="1 2">BT662</strain>
    </source>
</reference>